<dbReference type="SUPFAM" id="SSF46689">
    <property type="entry name" value="Homeodomain-like"/>
    <property type="match status" value="1"/>
</dbReference>
<dbReference type="InterPro" id="IPR050204">
    <property type="entry name" value="AraC_XylS_family_regulators"/>
</dbReference>
<dbReference type="EMBL" id="JAEKJZ010000008">
    <property type="protein sequence ID" value="MBN9673743.1"/>
    <property type="molecule type" value="Genomic_DNA"/>
</dbReference>
<feature type="domain" description="HTH araC/xylS-type" evidence="4">
    <location>
        <begin position="208"/>
        <end position="311"/>
    </location>
</feature>
<accession>A0A939EIS5</accession>
<dbReference type="InterPro" id="IPR018060">
    <property type="entry name" value="HTH_AraC"/>
</dbReference>
<dbReference type="PROSITE" id="PS01124">
    <property type="entry name" value="HTH_ARAC_FAMILY_2"/>
    <property type="match status" value="1"/>
</dbReference>
<reference evidence="5" key="1">
    <citation type="submission" date="2020-12" db="EMBL/GenBank/DDBJ databases">
        <title>Oil enriched cultivation method for isolating marine PHA-producing bacteria.</title>
        <authorList>
            <person name="Zheng W."/>
            <person name="Yu S."/>
            <person name="Huang Y."/>
        </authorList>
    </citation>
    <scope>NUCLEOTIDE SEQUENCE</scope>
    <source>
        <strain evidence="5">SY-2-12</strain>
    </source>
</reference>
<dbReference type="Pfam" id="PF12833">
    <property type="entry name" value="HTH_18"/>
    <property type="match status" value="1"/>
</dbReference>
<dbReference type="InterPro" id="IPR018062">
    <property type="entry name" value="HTH_AraC-typ_CS"/>
</dbReference>
<organism evidence="5 6">
    <name type="scientific">Roseibium aggregatum</name>
    <dbReference type="NCBI Taxonomy" id="187304"/>
    <lineage>
        <taxon>Bacteria</taxon>
        <taxon>Pseudomonadati</taxon>
        <taxon>Pseudomonadota</taxon>
        <taxon>Alphaproteobacteria</taxon>
        <taxon>Hyphomicrobiales</taxon>
        <taxon>Stappiaceae</taxon>
        <taxon>Roseibium</taxon>
    </lineage>
</organism>
<dbReference type="PANTHER" id="PTHR46796:SF12">
    <property type="entry name" value="HTH-TYPE DNA-BINDING TRANSCRIPTIONAL ACTIVATOR EUTR"/>
    <property type="match status" value="1"/>
</dbReference>
<dbReference type="GO" id="GO:0043565">
    <property type="term" value="F:sequence-specific DNA binding"/>
    <property type="evidence" value="ECO:0007669"/>
    <property type="project" value="InterPro"/>
</dbReference>
<evidence type="ECO:0000259" key="4">
    <source>
        <dbReference type="PROSITE" id="PS01124"/>
    </source>
</evidence>
<proteinExistence type="predicted"/>
<dbReference type="Gene3D" id="1.10.10.60">
    <property type="entry name" value="Homeodomain-like"/>
    <property type="match status" value="1"/>
</dbReference>
<sequence length="311" mass="34734">MQSAIVEDAMHQARLQPWVEMECYQLSNGRRLATFDSLDLGSQQIVRERQETDIQKLGRTPPDFCTISTCTTDLDFRFSEHCGEQADMIFFMPANIEYDIYVSAGGNCAYAGFSQEEFLGGARILNPSFWETPPKSVMPLTSRGQASFLQAVDLWLETAREASLQGHAPAQETLRSHILNAVLDIIATAGDAPPPSVNERMRALQIGRKARSFVYDRLGADELPTIVEICADLGVSERSLRYALREYVGLSPVAYLRACRLNKVRHLLAASDPMETTITQVAMHYGFLHLGRFAVDYKRMFGVAPSETLNT</sequence>
<evidence type="ECO:0000313" key="6">
    <source>
        <dbReference type="Proteomes" id="UP000664096"/>
    </source>
</evidence>
<keyword evidence="1" id="KW-0805">Transcription regulation</keyword>
<dbReference type="PROSITE" id="PS00041">
    <property type="entry name" value="HTH_ARAC_FAMILY_1"/>
    <property type="match status" value="1"/>
</dbReference>
<evidence type="ECO:0000313" key="5">
    <source>
        <dbReference type="EMBL" id="MBN9673743.1"/>
    </source>
</evidence>
<evidence type="ECO:0000256" key="3">
    <source>
        <dbReference type="ARBA" id="ARBA00023163"/>
    </source>
</evidence>
<evidence type="ECO:0000256" key="2">
    <source>
        <dbReference type="ARBA" id="ARBA00023125"/>
    </source>
</evidence>
<dbReference type="Proteomes" id="UP000664096">
    <property type="component" value="Unassembled WGS sequence"/>
</dbReference>
<dbReference type="AlphaFoldDB" id="A0A939EIS5"/>
<dbReference type="InterPro" id="IPR009057">
    <property type="entry name" value="Homeodomain-like_sf"/>
</dbReference>
<dbReference type="GO" id="GO:0003700">
    <property type="term" value="F:DNA-binding transcription factor activity"/>
    <property type="evidence" value="ECO:0007669"/>
    <property type="project" value="InterPro"/>
</dbReference>
<dbReference type="RefSeq" id="WP_207143944.1">
    <property type="nucleotide sequence ID" value="NZ_JAEKJZ010000008.1"/>
</dbReference>
<keyword evidence="3" id="KW-0804">Transcription</keyword>
<protein>
    <submittedName>
        <fullName evidence="5">AraC family transcriptional regulator</fullName>
    </submittedName>
</protein>
<comment type="caution">
    <text evidence="5">The sequence shown here is derived from an EMBL/GenBank/DDBJ whole genome shotgun (WGS) entry which is preliminary data.</text>
</comment>
<dbReference type="PANTHER" id="PTHR46796">
    <property type="entry name" value="HTH-TYPE TRANSCRIPTIONAL ACTIVATOR RHAS-RELATED"/>
    <property type="match status" value="1"/>
</dbReference>
<gene>
    <name evidence="5" type="ORF">JF539_25535</name>
</gene>
<evidence type="ECO:0000256" key="1">
    <source>
        <dbReference type="ARBA" id="ARBA00023015"/>
    </source>
</evidence>
<dbReference type="SMART" id="SM00342">
    <property type="entry name" value="HTH_ARAC"/>
    <property type="match status" value="1"/>
</dbReference>
<keyword evidence="2" id="KW-0238">DNA-binding</keyword>
<name>A0A939EIS5_9HYPH</name>